<name>A0A381WJ26_9ZZZZ</name>
<dbReference type="AlphaFoldDB" id="A0A381WJ26"/>
<organism evidence="1">
    <name type="scientific">marine metagenome</name>
    <dbReference type="NCBI Taxonomy" id="408172"/>
    <lineage>
        <taxon>unclassified sequences</taxon>
        <taxon>metagenomes</taxon>
        <taxon>ecological metagenomes</taxon>
    </lineage>
</organism>
<protein>
    <submittedName>
        <fullName evidence="1">Uncharacterized protein</fullName>
    </submittedName>
</protein>
<reference evidence="1" key="1">
    <citation type="submission" date="2018-05" db="EMBL/GenBank/DDBJ databases">
        <authorList>
            <person name="Lanie J.A."/>
            <person name="Ng W.-L."/>
            <person name="Kazmierczak K.M."/>
            <person name="Andrzejewski T.M."/>
            <person name="Davidsen T.M."/>
            <person name="Wayne K.J."/>
            <person name="Tettelin H."/>
            <person name="Glass J.I."/>
            <person name="Rusch D."/>
            <person name="Podicherti R."/>
            <person name="Tsui H.-C.T."/>
            <person name="Winkler M.E."/>
        </authorList>
    </citation>
    <scope>NUCLEOTIDE SEQUENCE</scope>
</reference>
<accession>A0A381WJ26</accession>
<gene>
    <name evidence="1" type="ORF">METZ01_LOCUS105306</name>
</gene>
<proteinExistence type="predicted"/>
<dbReference type="EMBL" id="UINC01011951">
    <property type="protein sequence ID" value="SVA52452.1"/>
    <property type="molecule type" value="Genomic_DNA"/>
</dbReference>
<sequence length="22" mass="2632">MALEQSGDHFIFKLWLHNVMNT</sequence>
<evidence type="ECO:0000313" key="1">
    <source>
        <dbReference type="EMBL" id="SVA52452.1"/>
    </source>
</evidence>